<sequence>MKPWLYFKLYTIESHQQVWNHEGE</sequence>
<name>A0A0E9XF48_ANGAN</name>
<reference evidence="1" key="2">
    <citation type="journal article" date="2015" name="Fish Shellfish Immunol.">
        <title>Early steps in the European eel (Anguilla anguilla)-Vibrio vulnificus interaction in the gills: Role of the RtxA13 toxin.</title>
        <authorList>
            <person name="Callol A."/>
            <person name="Pajuelo D."/>
            <person name="Ebbesson L."/>
            <person name="Teles M."/>
            <person name="MacKenzie S."/>
            <person name="Amaro C."/>
        </authorList>
    </citation>
    <scope>NUCLEOTIDE SEQUENCE</scope>
</reference>
<reference evidence="1" key="1">
    <citation type="submission" date="2014-11" db="EMBL/GenBank/DDBJ databases">
        <authorList>
            <person name="Amaro Gonzalez C."/>
        </authorList>
    </citation>
    <scope>NUCLEOTIDE SEQUENCE</scope>
</reference>
<dbReference type="AlphaFoldDB" id="A0A0E9XF48"/>
<proteinExistence type="predicted"/>
<organism evidence="1">
    <name type="scientific">Anguilla anguilla</name>
    <name type="common">European freshwater eel</name>
    <name type="synonym">Muraena anguilla</name>
    <dbReference type="NCBI Taxonomy" id="7936"/>
    <lineage>
        <taxon>Eukaryota</taxon>
        <taxon>Metazoa</taxon>
        <taxon>Chordata</taxon>
        <taxon>Craniata</taxon>
        <taxon>Vertebrata</taxon>
        <taxon>Euteleostomi</taxon>
        <taxon>Actinopterygii</taxon>
        <taxon>Neopterygii</taxon>
        <taxon>Teleostei</taxon>
        <taxon>Anguilliformes</taxon>
        <taxon>Anguillidae</taxon>
        <taxon>Anguilla</taxon>
    </lineage>
</organism>
<protein>
    <submittedName>
        <fullName evidence="1">Uncharacterized protein</fullName>
    </submittedName>
</protein>
<evidence type="ECO:0000313" key="1">
    <source>
        <dbReference type="EMBL" id="JAI01092.1"/>
    </source>
</evidence>
<dbReference type="EMBL" id="GBXM01007486">
    <property type="protein sequence ID" value="JAI01092.1"/>
    <property type="molecule type" value="Transcribed_RNA"/>
</dbReference>
<accession>A0A0E9XF48</accession>